<reference evidence="9 10" key="1">
    <citation type="submission" date="2016-10" db="EMBL/GenBank/DDBJ databases">
        <authorList>
            <person name="de Groot N.N."/>
        </authorList>
    </citation>
    <scope>NUCLEOTIDE SEQUENCE [LARGE SCALE GENOMIC DNA]</scope>
    <source>
        <strain evidence="9 10">CGMCC 4.3143</strain>
    </source>
</reference>
<name>A0A1G7WHX9_PSEOR</name>
<dbReference type="PANTHER" id="PTHR43466:SF1">
    <property type="entry name" value="2-OXO-4-HYDROXY-4-CARBOXY-5-UREIDOIMIDAZOLINE DECARBOXYLASE-RELATED"/>
    <property type="match status" value="1"/>
</dbReference>
<dbReference type="Proteomes" id="UP000198967">
    <property type="component" value="Unassembled WGS sequence"/>
</dbReference>
<dbReference type="GO" id="GO:0019628">
    <property type="term" value="P:urate catabolic process"/>
    <property type="evidence" value="ECO:0007669"/>
    <property type="project" value="TreeGrafter"/>
</dbReference>
<evidence type="ECO:0000256" key="2">
    <source>
        <dbReference type="ARBA" id="ARBA00004754"/>
    </source>
</evidence>
<feature type="region of interest" description="Disordered" evidence="7">
    <location>
        <begin position="63"/>
        <end position="84"/>
    </location>
</feature>
<dbReference type="GO" id="GO:0051997">
    <property type="term" value="F:2-oxo-4-hydroxy-4-carboxy-5-ureidoimidazoline decarboxylase activity"/>
    <property type="evidence" value="ECO:0007669"/>
    <property type="project" value="UniProtKB-EC"/>
</dbReference>
<evidence type="ECO:0000256" key="5">
    <source>
        <dbReference type="ARBA" id="ARBA00022793"/>
    </source>
</evidence>
<evidence type="ECO:0000256" key="7">
    <source>
        <dbReference type="SAM" id="MobiDB-lite"/>
    </source>
</evidence>
<dbReference type="STRING" id="366584.SAMN05216377_114130"/>
<evidence type="ECO:0000313" key="9">
    <source>
        <dbReference type="EMBL" id="SDG71546.1"/>
    </source>
</evidence>
<dbReference type="EC" id="4.1.1.97" evidence="3"/>
<evidence type="ECO:0000256" key="4">
    <source>
        <dbReference type="ARBA" id="ARBA00022631"/>
    </source>
</evidence>
<feature type="domain" description="Oxo-4-hydroxy-4-carboxy-5-ureidoimidazoline decarboxylase" evidence="8">
    <location>
        <begin position="6"/>
        <end position="149"/>
    </location>
</feature>
<dbReference type="InterPro" id="IPR018020">
    <property type="entry name" value="OHCU_decarboxylase"/>
</dbReference>
<evidence type="ECO:0000256" key="1">
    <source>
        <dbReference type="ARBA" id="ARBA00001163"/>
    </source>
</evidence>
<sequence>MSAFDTLPDDEAQALLLRVCAAPRWAREVVAGRPYGTVEALQAAASAALDPTDLDAALAAHPRIGDPTAEGPAAREQAGVASAPPETLTALAEGNRAYEERFGRVYLVCAEGRSAEDLLVTLRARLANPADTERAVALGELAAINRLRLGRVLR</sequence>
<evidence type="ECO:0000256" key="3">
    <source>
        <dbReference type="ARBA" id="ARBA00012257"/>
    </source>
</evidence>
<dbReference type="InterPro" id="IPR036778">
    <property type="entry name" value="OHCU_decarboxylase_sf"/>
</dbReference>
<organism evidence="9 10">
    <name type="scientific">Pseudonocardia oroxyli</name>
    <dbReference type="NCBI Taxonomy" id="366584"/>
    <lineage>
        <taxon>Bacteria</taxon>
        <taxon>Bacillati</taxon>
        <taxon>Actinomycetota</taxon>
        <taxon>Actinomycetes</taxon>
        <taxon>Pseudonocardiales</taxon>
        <taxon>Pseudonocardiaceae</taxon>
        <taxon>Pseudonocardia</taxon>
    </lineage>
</organism>
<dbReference type="NCBIfam" id="TIGR03180">
    <property type="entry name" value="UraD_2"/>
    <property type="match status" value="1"/>
</dbReference>
<dbReference type="Gene3D" id="1.10.3330.10">
    <property type="entry name" value="Oxo-4-hydroxy-4-carboxy-5-ureidoimidazoline decarboxylase"/>
    <property type="match status" value="1"/>
</dbReference>
<accession>A0A1G7WHX9</accession>
<gene>
    <name evidence="9" type="ORF">SAMN05216377_114130</name>
</gene>
<keyword evidence="10" id="KW-1185">Reference proteome</keyword>
<dbReference type="GO" id="GO:0006144">
    <property type="term" value="P:purine nucleobase metabolic process"/>
    <property type="evidence" value="ECO:0007669"/>
    <property type="project" value="UniProtKB-KW"/>
</dbReference>
<comment type="pathway">
    <text evidence="2">Purine metabolism; urate degradation; (S)-allantoin from urate: step 3/3.</text>
</comment>
<evidence type="ECO:0000313" key="10">
    <source>
        <dbReference type="Proteomes" id="UP000198967"/>
    </source>
</evidence>
<dbReference type="EMBL" id="FNBE01000014">
    <property type="protein sequence ID" value="SDG71546.1"/>
    <property type="molecule type" value="Genomic_DNA"/>
</dbReference>
<dbReference type="RefSeq" id="WP_093087732.1">
    <property type="nucleotide sequence ID" value="NZ_FNBE01000014.1"/>
</dbReference>
<comment type="catalytic activity">
    <reaction evidence="1">
        <text>5-hydroxy-2-oxo-4-ureido-2,5-dihydro-1H-imidazole-5-carboxylate + H(+) = (S)-allantoin + CO2</text>
        <dbReference type="Rhea" id="RHEA:26301"/>
        <dbReference type="ChEBI" id="CHEBI:15378"/>
        <dbReference type="ChEBI" id="CHEBI:15678"/>
        <dbReference type="ChEBI" id="CHEBI:16526"/>
        <dbReference type="ChEBI" id="CHEBI:58639"/>
        <dbReference type="EC" id="4.1.1.97"/>
    </reaction>
</comment>
<dbReference type="SUPFAM" id="SSF158694">
    <property type="entry name" value="UraD-Like"/>
    <property type="match status" value="1"/>
</dbReference>
<evidence type="ECO:0000259" key="8">
    <source>
        <dbReference type="Pfam" id="PF09349"/>
    </source>
</evidence>
<protein>
    <recommendedName>
        <fullName evidence="3">2-oxo-4-hydroxy-4-carboxy-5-ureidoimidazoline decarboxylase</fullName>
        <ecNumber evidence="3">4.1.1.97</ecNumber>
    </recommendedName>
</protein>
<dbReference type="AlphaFoldDB" id="A0A1G7WHX9"/>
<dbReference type="PANTHER" id="PTHR43466">
    <property type="entry name" value="2-OXO-4-HYDROXY-4-CARBOXY-5-UREIDOIMIDAZOLINE DECARBOXYLASE-RELATED"/>
    <property type="match status" value="1"/>
</dbReference>
<keyword evidence="4" id="KW-0659">Purine metabolism</keyword>
<dbReference type="Pfam" id="PF09349">
    <property type="entry name" value="OHCU_decarbox"/>
    <property type="match status" value="1"/>
</dbReference>
<proteinExistence type="predicted"/>
<evidence type="ECO:0000256" key="6">
    <source>
        <dbReference type="ARBA" id="ARBA00023239"/>
    </source>
</evidence>
<dbReference type="InterPro" id="IPR017595">
    <property type="entry name" value="OHCU_decarboxylase-2"/>
</dbReference>
<dbReference type="OrthoDB" id="5243781at2"/>
<keyword evidence="5" id="KW-0210">Decarboxylase</keyword>
<dbReference type="NCBIfam" id="NF010372">
    <property type="entry name" value="PRK13798.1"/>
    <property type="match status" value="1"/>
</dbReference>
<keyword evidence="6" id="KW-0456">Lyase</keyword>